<feature type="region of interest" description="Disordered" evidence="1">
    <location>
        <begin position="161"/>
        <end position="199"/>
    </location>
</feature>
<evidence type="ECO:0000313" key="3">
    <source>
        <dbReference type="EMBL" id="THG98598.1"/>
    </source>
</evidence>
<name>A0A4S4KJM0_9APHY</name>
<gene>
    <name evidence="3" type="ORF">EW026_g3600</name>
</gene>
<organism evidence="3 4">
    <name type="scientific">Hermanssonia centrifuga</name>
    <dbReference type="NCBI Taxonomy" id="98765"/>
    <lineage>
        <taxon>Eukaryota</taxon>
        <taxon>Fungi</taxon>
        <taxon>Dikarya</taxon>
        <taxon>Basidiomycota</taxon>
        <taxon>Agaricomycotina</taxon>
        <taxon>Agaricomycetes</taxon>
        <taxon>Polyporales</taxon>
        <taxon>Meruliaceae</taxon>
        <taxon>Hermanssonia</taxon>
    </lineage>
</organism>
<protein>
    <recommendedName>
        <fullName evidence="2">Protein kinase domain-containing protein</fullName>
    </recommendedName>
</protein>
<feature type="domain" description="Protein kinase" evidence="2">
    <location>
        <begin position="1"/>
        <end position="307"/>
    </location>
</feature>
<dbReference type="Proteomes" id="UP000309038">
    <property type="component" value="Unassembled WGS sequence"/>
</dbReference>
<dbReference type="SUPFAM" id="SSF56112">
    <property type="entry name" value="Protein kinase-like (PK-like)"/>
    <property type="match status" value="1"/>
</dbReference>
<accession>A0A4S4KJM0</accession>
<comment type="caution">
    <text evidence="3">The sequence shown here is derived from an EMBL/GenBank/DDBJ whole genome shotgun (WGS) entry which is preliminary data.</text>
</comment>
<dbReference type="EMBL" id="SGPJ01000111">
    <property type="protein sequence ID" value="THG98598.1"/>
    <property type="molecule type" value="Genomic_DNA"/>
</dbReference>
<dbReference type="GO" id="GO:0005524">
    <property type="term" value="F:ATP binding"/>
    <property type="evidence" value="ECO:0007669"/>
    <property type="project" value="InterPro"/>
</dbReference>
<dbReference type="PROSITE" id="PS50011">
    <property type="entry name" value="PROTEIN_KINASE_DOM"/>
    <property type="match status" value="1"/>
</dbReference>
<sequence>MHGQDIPEDYPVFDLRPPPEPRIPSDPSKTAVGHHRAMEKVHVFPKPPVKITARRHYRIVFNEVCRALHDETSLQLIFKALSEACFAIRLMHRNGWVHRDISIGNILIDADNHARLADLEHAKYMDDNSVHTIRTGTSDFMAVEVDYGEYQFQTGIDFHQHLAPEAPPPDNLDEISSSSRAGSEEPSEPLPEPPQASTTVGMALEQWRLKLTAGYKKAETEIFSISIDSADYLGAYLMDEIIRIKNSRTLANIILRPRDYDEDNVEDNESDRSQSEVVRILTETVTPTMVRRRTLSSMTEADESSIFTANVVVKRPRLS</sequence>
<evidence type="ECO:0000259" key="2">
    <source>
        <dbReference type="PROSITE" id="PS50011"/>
    </source>
</evidence>
<dbReference type="Gene3D" id="1.10.510.10">
    <property type="entry name" value="Transferase(Phosphotransferase) domain 1"/>
    <property type="match status" value="1"/>
</dbReference>
<dbReference type="AlphaFoldDB" id="A0A4S4KJM0"/>
<proteinExistence type="predicted"/>
<dbReference type="GO" id="GO:0004672">
    <property type="term" value="F:protein kinase activity"/>
    <property type="evidence" value="ECO:0007669"/>
    <property type="project" value="InterPro"/>
</dbReference>
<evidence type="ECO:0000256" key="1">
    <source>
        <dbReference type="SAM" id="MobiDB-lite"/>
    </source>
</evidence>
<dbReference type="PANTHER" id="PTHR38248">
    <property type="entry name" value="FUNK1 6"/>
    <property type="match status" value="1"/>
</dbReference>
<evidence type="ECO:0000313" key="4">
    <source>
        <dbReference type="Proteomes" id="UP000309038"/>
    </source>
</evidence>
<dbReference type="PANTHER" id="PTHR38248:SF2">
    <property type="entry name" value="FUNK1 11"/>
    <property type="match status" value="1"/>
</dbReference>
<dbReference type="InterPro" id="IPR000719">
    <property type="entry name" value="Prot_kinase_dom"/>
</dbReference>
<dbReference type="InterPro" id="IPR011009">
    <property type="entry name" value="Kinase-like_dom_sf"/>
</dbReference>
<dbReference type="Pfam" id="PF17667">
    <property type="entry name" value="Pkinase_fungal"/>
    <property type="match status" value="1"/>
</dbReference>
<keyword evidence="4" id="KW-1185">Reference proteome</keyword>
<reference evidence="3 4" key="1">
    <citation type="submission" date="2019-02" db="EMBL/GenBank/DDBJ databases">
        <title>Genome sequencing of the rare red list fungi Phlebia centrifuga.</title>
        <authorList>
            <person name="Buettner E."/>
            <person name="Kellner H."/>
        </authorList>
    </citation>
    <scope>NUCLEOTIDE SEQUENCE [LARGE SCALE GENOMIC DNA]</scope>
    <source>
        <strain evidence="3 4">DSM 108282</strain>
    </source>
</reference>
<feature type="region of interest" description="Disordered" evidence="1">
    <location>
        <begin position="1"/>
        <end position="32"/>
    </location>
</feature>
<dbReference type="InterPro" id="IPR040976">
    <property type="entry name" value="Pkinase_fungal"/>
</dbReference>